<dbReference type="Pfam" id="PF05602">
    <property type="entry name" value="CLPTM1"/>
    <property type="match status" value="1"/>
</dbReference>
<evidence type="ECO:0008006" key="11">
    <source>
        <dbReference type="Google" id="ProtNLM"/>
    </source>
</evidence>
<feature type="coiled-coil region" evidence="6">
    <location>
        <begin position="673"/>
        <end position="813"/>
    </location>
</feature>
<evidence type="ECO:0000256" key="6">
    <source>
        <dbReference type="SAM" id="Coils"/>
    </source>
</evidence>
<protein>
    <recommendedName>
        <fullName evidence="11">C2 domain-containing protein</fullName>
    </recommendedName>
</protein>
<sequence>MRSSQVGVPDSLREAALKEVIWRLGGSTRRLESAFTGERRGLLSLSDFIHGLHVIGLQDEDLQGLGCNDSADAFALLDRSSRGSVLLEELTRPRPQRSACARLRRSASTDAFSSRGLENDMREGEEVAENGEKTEENDQGKAHVSSESVRCLSQEYDASHRPLMKYQNRIERGEELMLHVFVKESKSKPTIARDATPVWNYTFVYDEDDFLPSTTSVRVNVSDKMLTKMKNVWVTARLLTTRGERIAEAHGGTIKYDKMKVQAAKYWLASGEVCEDNTERRYGGKDAPKTARGVPKMQVRLVYDRMHYPRPWKMDHYFPEMYVDEFWMTNDQLIKFNPDADDNFTAELHFDLMSAARWRFQRLMDMNLKNMADQYLGEDAEEMLQMRDLFANTNSYLLITTFVVSVLHMIFEYLALKHDVMFWQKTDAETLKRYVSLRAICGEVVCNVVLWAYLYDQDTGWLVLILMLGQIAVDCWKLTRVVEVKLQTGGAVPYPVLRSRVPHSSTDDYDKIALTYLSYVLVPVVLIYAVYSLKYECHKGIYAYLLHVSASLVYALGFALMTPQLFINYRMKSVAHLPWKRFIYRAINTFIDDLFSFIIKMPTMHRMSCFRDDVVFLIYLYQRHIYPVDTNRMYDEDYEDQPEDLDSMLELLRQRQEELTHLGEAFKVQGSRHDSQRSDASAARKRLEDLQEALRRRSAEELQELAEAQELNSSARRFTEKLQNVEQDCMRMEARLLEMGQVMEEDEAKMERCRDLCQEGRMEVQGLQQRAAELEAHGAHLPAHAAESEQQALRRLQHLKQERQQELAVANARPSRPSAFASARNARVAWVAHGVAELAEALQRRTGRAAAELTAARRHAEDLEAKAQEKSQQLESCQLKLKSMRRRQEEESQQMWLRSADFARRAAERCRENDREMAAEIADLKAKTAKLSASFASGNQELHAEQAHHALEEALEEGRATSRICRSEVSCLKKELAAEQRLAQEHEQGHFEEEQLAQILAKDCEQLWASLAHSKELAAHKSLSRPT</sequence>
<feature type="transmembrane region" description="Helical" evidence="8">
    <location>
        <begin position="513"/>
        <end position="535"/>
    </location>
</feature>
<feature type="transmembrane region" description="Helical" evidence="8">
    <location>
        <begin position="435"/>
        <end position="454"/>
    </location>
</feature>
<dbReference type="InterPro" id="IPR008429">
    <property type="entry name" value="CLPTM1"/>
</dbReference>
<evidence type="ECO:0000256" key="7">
    <source>
        <dbReference type="SAM" id="MobiDB-lite"/>
    </source>
</evidence>
<feature type="compositionally biased region" description="Basic and acidic residues" evidence="7">
    <location>
        <begin position="117"/>
        <end position="141"/>
    </location>
</feature>
<dbReference type="Proteomes" id="UP001178507">
    <property type="component" value="Unassembled WGS sequence"/>
</dbReference>
<keyword evidence="3 8" id="KW-0812">Transmembrane</keyword>
<evidence type="ECO:0000256" key="3">
    <source>
        <dbReference type="ARBA" id="ARBA00022692"/>
    </source>
</evidence>
<reference evidence="9" key="1">
    <citation type="submission" date="2023-08" db="EMBL/GenBank/DDBJ databases">
        <authorList>
            <person name="Chen Y."/>
            <person name="Shah S."/>
            <person name="Dougan E. K."/>
            <person name="Thang M."/>
            <person name="Chan C."/>
        </authorList>
    </citation>
    <scope>NUCLEOTIDE SEQUENCE</scope>
</reference>
<evidence type="ECO:0000256" key="1">
    <source>
        <dbReference type="ARBA" id="ARBA00004141"/>
    </source>
</evidence>
<feature type="region of interest" description="Disordered" evidence="7">
    <location>
        <begin position="102"/>
        <end position="147"/>
    </location>
</feature>
<dbReference type="PANTHER" id="PTHR21347:SF0">
    <property type="entry name" value="LIPID SCRAMBLASE CLPTM1L"/>
    <property type="match status" value="1"/>
</dbReference>
<name>A0AA36J2Z3_9DINO</name>
<evidence type="ECO:0000256" key="4">
    <source>
        <dbReference type="ARBA" id="ARBA00022989"/>
    </source>
</evidence>
<evidence type="ECO:0000256" key="8">
    <source>
        <dbReference type="SAM" id="Phobius"/>
    </source>
</evidence>
<feature type="transmembrane region" description="Helical" evidence="8">
    <location>
        <begin position="396"/>
        <end position="415"/>
    </location>
</feature>
<keyword evidence="5 8" id="KW-0472">Membrane</keyword>
<proteinExistence type="inferred from homology"/>
<accession>A0AA36J2Z3</accession>
<gene>
    <name evidence="9" type="ORF">EVOR1521_LOCUS22398</name>
</gene>
<evidence type="ECO:0000256" key="5">
    <source>
        <dbReference type="ARBA" id="ARBA00023136"/>
    </source>
</evidence>
<evidence type="ECO:0000313" key="10">
    <source>
        <dbReference type="Proteomes" id="UP001178507"/>
    </source>
</evidence>
<keyword evidence="4 8" id="KW-1133">Transmembrane helix</keyword>
<comment type="similarity">
    <text evidence="2">Belongs to the CLPTM1 family.</text>
</comment>
<feature type="transmembrane region" description="Helical" evidence="8">
    <location>
        <begin position="541"/>
        <end position="561"/>
    </location>
</feature>
<comment type="subcellular location">
    <subcellularLocation>
        <location evidence="1">Membrane</location>
        <topology evidence="1">Multi-pass membrane protein</topology>
    </subcellularLocation>
</comment>
<evidence type="ECO:0000256" key="2">
    <source>
        <dbReference type="ARBA" id="ARBA00009310"/>
    </source>
</evidence>
<feature type="coiled-coil region" evidence="6">
    <location>
        <begin position="850"/>
        <end position="927"/>
    </location>
</feature>
<comment type="caution">
    <text evidence="9">The sequence shown here is derived from an EMBL/GenBank/DDBJ whole genome shotgun (WGS) entry which is preliminary data.</text>
</comment>
<dbReference type="GO" id="GO:0012505">
    <property type="term" value="C:endomembrane system"/>
    <property type="evidence" value="ECO:0007669"/>
    <property type="project" value="TreeGrafter"/>
</dbReference>
<organism evidence="9 10">
    <name type="scientific">Effrenium voratum</name>
    <dbReference type="NCBI Taxonomy" id="2562239"/>
    <lineage>
        <taxon>Eukaryota</taxon>
        <taxon>Sar</taxon>
        <taxon>Alveolata</taxon>
        <taxon>Dinophyceae</taxon>
        <taxon>Suessiales</taxon>
        <taxon>Symbiodiniaceae</taxon>
        <taxon>Effrenium</taxon>
    </lineage>
</organism>
<dbReference type="PANTHER" id="PTHR21347">
    <property type="entry name" value="CLEFT LIP AND PALATE ASSOCIATED TRANSMEMBRANE PROTEIN-RELATED"/>
    <property type="match status" value="1"/>
</dbReference>
<evidence type="ECO:0000313" key="9">
    <source>
        <dbReference type="EMBL" id="CAJ1398665.1"/>
    </source>
</evidence>
<dbReference type="EMBL" id="CAUJNA010003306">
    <property type="protein sequence ID" value="CAJ1398665.1"/>
    <property type="molecule type" value="Genomic_DNA"/>
</dbReference>
<keyword evidence="10" id="KW-1185">Reference proteome</keyword>
<dbReference type="AlphaFoldDB" id="A0AA36J2Z3"/>
<keyword evidence="6" id="KW-0175">Coiled coil</keyword>
<dbReference type="GO" id="GO:0016020">
    <property type="term" value="C:membrane"/>
    <property type="evidence" value="ECO:0007669"/>
    <property type="project" value="UniProtKB-SubCell"/>
</dbReference>